<keyword evidence="1" id="KW-0238">DNA-binding</keyword>
<evidence type="ECO:0000313" key="1">
    <source>
        <dbReference type="EMBL" id="RNB52329.1"/>
    </source>
</evidence>
<dbReference type="AlphaFoldDB" id="A0A3M8AMR8"/>
<dbReference type="OrthoDB" id="9148135at2"/>
<dbReference type="Proteomes" id="UP000275048">
    <property type="component" value="Unassembled WGS sequence"/>
</dbReference>
<proteinExistence type="predicted"/>
<reference evidence="1 2" key="1">
    <citation type="submission" date="2018-10" db="EMBL/GenBank/DDBJ databases">
        <title>Isolation, diversity and antibacterial activity of antinobacteria from the wheat rhizosphere soil.</title>
        <authorList>
            <person name="Sun T."/>
        </authorList>
    </citation>
    <scope>NUCLEOTIDE SEQUENCE [LARGE SCALE GENOMIC DNA]</scope>
    <source>
        <strain evidence="1 2">SJ-23</strain>
    </source>
</reference>
<dbReference type="InterPro" id="IPR009351">
    <property type="entry name" value="AlkZ-like"/>
</dbReference>
<dbReference type="RefSeq" id="WP_122935168.1">
    <property type="nucleotide sequence ID" value="NZ_JBHSNT010000007.1"/>
</dbReference>
<protein>
    <submittedName>
        <fullName evidence="1">Winged helix DNA-binding domain-containing protein</fullName>
    </submittedName>
</protein>
<comment type="caution">
    <text evidence="1">The sequence shown here is derived from an EMBL/GenBank/DDBJ whole genome shotgun (WGS) entry which is preliminary data.</text>
</comment>
<keyword evidence="2" id="KW-1185">Reference proteome</keyword>
<evidence type="ECO:0000313" key="2">
    <source>
        <dbReference type="Proteomes" id="UP000275048"/>
    </source>
</evidence>
<dbReference type="EMBL" id="RHHB01000001">
    <property type="protein sequence ID" value="RNB52329.1"/>
    <property type="molecule type" value="Genomic_DNA"/>
</dbReference>
<dbReference type="PANTHER" id="PTHR38479">
    <property type="entry name" value="LMO0824 PROTEIN"/>
    <property type="match status" value="1"/>
</dbReference>
<gene>
    <name evidence="1" type="ORF">EDM22_01085</name>
</gene>
<dbReference type="PANTHER" id="PTHR38479:SF2">
    <property type="entry name" value="WINGED HELIX DNA-BINDING DOMAIN-CONTAINING PROTEIN"/>
    <property type="match status" value="1"/>
</dbReference>
<dbReference type="Pfam" id="PF06224">
    <property type="entry name" value="AlkZ-like"/>
    <property type="match status" value="1"/>
</dbReference>
<organism evidence="1 2">
    <name type="scientific">Agromyces tardus</name>
    <dbReference type="NCBI Taxonomy" id="2583849"/>
    <lineage>
        <taxon>Bacteria</taxon>
        <taxon>Bacillati</taxon>
        <taxon>Actinomycetota</taxon>
        <taxon>Actinomycetes</taxon>
        <taxon>Micrococcales</taxon>
        <taxon>Microbacteriaceae</taxon>
        <taxon>Agromyces</taxon>
    </lineage>
</organism>
<sequence length="368" mass="40554">MTSDRDLARWRLHSQRLAAPVADAEQVVSSLLGVQAENPSQSAWAVATRTTTPSRADLAAAIASGRVLRTHALRPTWHYVHADDAAWLLELTAPRVLPVVDQQLRPLAERMTQLTDAVLSILAEAPDRTRSDLASELADRGMELTGQQLMLLLAHLELHALVCSGQPREEEHTYALFADRVRVTRRLDRDEALAELALRYFTSHGPATDRDLAYWATLTLGDVRRGIAGAAAGLASFEHDGRTFRHARGDLPDERPEAAAPSAHLLQVLDEMYRGYQDSRWLIDAEGLASRARESAIGMALVDAQLVAGMRRTIGTRAVTFELHPLRGLRAHELASIHEAAERYAAYLGLEPQLRLEDPAPVPDAPRT</sequence>
<dbReference type="GO" id="GO:0003677">
    <property type="term" value="F:DNA binding"/>
    <property type="evidence" value="ECO:0007669"/>
    <property type="project" value="UniProtKB-KW"/>
</dbReference>
<name>A0A3M8AMR8_9MICO</name>
<accession>A0A3M8AMR8</accession>